<feature type="compositionally biased region" description="Polar residues" evidence="1">
    <location>
        <begin position="150"/>
        <end position="161"/>
    </location>
</feature>
<feature type="region of interest" description="Disordered" evidence="1">
    <location>
        <begin position="1"/>
        <end position="170"/>
    </location>
</feature>
<evidence type="ECO:0000256" key="1">
    <source>
        <dbReference type="SAM" id="MobiDB-lite"/>
    </source>
</evidence>
<feature type="compositionally biased region" description="Basic and acidic residues" evidence="1">
    <location>
        <begin position="303"/>
        <end position="326"/>
    </location>
</feature>
<feature type="compositionally biased region" description="Basic and acidic residues" evidence="1">
    <location>
        <begin position="285"/>
        <end position="295"/>
    </location>
</feature>
<feature type="compositionally biased region" description="Polar residues" evidence="1">
    <location>
        <begin position="34"/>
        <end position="43"/>
    </location>
</feature>
<feature type="compositionally biased region" description="Polar residues" evidence="1">
    <location>
        <begin position="128"/>
        <end position="137"/>
    </location>
</feature>
<evidence type="ECO:0000313" key="3">
    <source>
        <dbReference type="Proteomes" id="UP000297280"/>
    </source>
</evidence>
<reference evidence="2 3" key="1">
    <citation type="submission" date="2017-12" db="EMBL/GenBank/DDBJ databases">
        <title>Comparative genomics of Botrytis spp.</title>
        <authorList>
            <person name="Valero-Jimenez C.A."/>
            <person name="Tapia P."/>
            <person name="Veloso J."/>
            <person name="Silva-Moreno E."/>
            <person name="Staats M."/>
            <person name="Valdes J.H."/>
            <person name="Van Kan J.A.L."/>
        </authorList>
    </citation>
    <scope>NUCLEOTIDE SEQUENCE [LARGE SCALE GENOMIC DNA]</scope>
    <source>
        <strain evidence="2 3">MUCL3349</strain>
    </source>
</reference>
<accession>A0A4Z1KUR5</accession>
<comment type="caution">
    <text evidence="2">The sequence shown here is derived from an EMBL/GenBank/DDBJ whole genome shotgun (WGS) entry which is preliminary data.</text>
</comment>
<dbReference type="AlphaFoldDB" id="A0A4Z1KUR5"/>
<keyword evidence="3" id="KW-1185">Reference proteome</keyword>
<feature type="compositionally biased region" description="Polar residues" evidence="1">
    <location>
        <begin position="84"/>
        <end position="98"/>
    </location>
</feature>
<feature type="compositionally biased region" description="Basic and acidic residues" evidence="1">
    <location>
        <begin position="100"/>
        <end position="110"/>
    </location>
</feature>
<protein>
    <submittedName>
        <fullName evidence="2">Uncharacterized protein</fullName>
    </submittedName>
</protein>
<feature type="compositionally biased region" description="Low complexity" evidence="1">
    <location>
        <begin position="336"/>
        <end position="348"/>
    </location>
</feature>
<feature type="region of interest" description="Disordered" evidence="1">
    <location>
        <begin position="284"/>
        <end position="378"/>
    </location>
</feature>
<feature type="compositionally biased region" description="Basic residues" evidence="1">
    <location>
        <begin position="116"/>
        <end position="125"/>
    </location>
</feature>
<dbReference type="EMBL" id="PQXO01000176">
    <property type="protein sequence ID" value="TGO88206.1"/>
    <property type="molecule type" value="Genomic_DNA"/>
</dbReference>
<organism evidence="2 3">
    <name type="scientific">Botrytis porri</name>
    <dbReference type="NCBI Taxonomy" id="87229"/>
    <lineage>
        <taxon>Eukaryota</taxon>
        <taxon>Fungi</taxon>
        <taxon>Dikarya</taxon>
        <taxon>Ascomycota</taxon>
        <taxon>Pezizomycotina</taxon>
        <taxon>Leotiomycetes</taxon>
        <taxon>Helotiales</taxon>
        <taxon>Sclerotiniaceae</taxon>
        <taxon>Botrytis</taxon>
    </lineage>
</organism>
<name>A0A4Z1KUR5_9HELO</name>
<proteinExistence type="predicted"/>
<evidence type="ECO:0000313" key="2">
    <source>
        <dbReference type="EMBL" id="TGO88206.1"/>
    </source>
</evidence>
<dbReference type="Proteomes" id="UP000297280">
    <property type="component" value="Unassembled WGS sequence"/>
</dbReference>
<gene>
    <name evidence="2" type="ORF">BPOR_0176g00010</name>
</gene>
<sequence length="378" mass="41348">MPAKSPVIELSNWEKGHSILGRETPPEEPNETNASAFTRQSIQYLRHPGLSQLSMSPPPTLYVHPERKRERRRTRTQSHHDSSTRSPSTASTLHSPISNDRIDSLGKPRLADQTQHRSHPSRHARPPFQSTNNTSNERVSHSRPPAAFPSTISLPTPQASAPTRLPPSPPYTISDPATFSSASTLISTQAPPIALEFLNFLDDLGILLLCKPLLELCNVEWISLFDDMGIFYLCEPIGAIRRILRKLKIGRVDRERGGGSCLGSKERDTASWISSLSSIASEVRSVGERSREKRSSNGSGKSKGSEGGKLRGKREREKEKEKESLRGTRGTGKQAESVSGIGSGSERISGAKRRRSERAASSIAASHLGHGLRGAVPK</sequence>